<dbReference type="Pfam" id="PF05977">
    <property type="entry name" value="MFS_3"/>
    <property type="match status" value="1"/>
</dbReference>
<reference evidence="10" key="1">
    <citation type="submission" date="2021-01" db="EMBL/GenBank/DDBJ databases">
        <title>Whole genome shotgun sequence of Planobispora takensis NBRC 109077.</title>
        <authorList>
            <person name="Komaki H."/>
            <person name="Tamura T."/>
        </authorList>
    </citation>
    <scope>NUCLEOTIDE SEQUENCE</scope>
    <source>
        <strain evidence="10">NBRC 109077</strain>
    </source>
</reference>
<keyword evidence="4 8" id="KW-0812">Transmembrane</keyword>
<feature type="compositionally biased region" description="Gly residues" evidence="7">
    <location>
        <begin position="425"/>
        <end position="438"/>
    </location>
</feature>
<dbReference type="GO" id="GO:0005886">
    <property type="term" value="C:plasma membrane"/>
    <property type="evidence" value="ECO:0007669"/>
    <property type="project" value="UniProtKB-SubCell"/>
</dbReference>
<evidence type="ECO:0000256" key="4">
    <source>
        <dbReference type="ARBA" id="ARBA00022692"/>
    </source>
</evidence>
<evidence type="ECO:0000256" key="3">
    <source>
        <dbReference type="ARBA" id="ARBA00022475"/>
    </source>
</evidence>
<feature type="transmembrane region" description="Helical" evidence="8">
    <location>
        <begin position="168"/>
        <end position="197"/>
    </location>
</feature>
<dbReference type="SUPFAM" id="SSF103473">
    <property type="entry name" value="MFS general substrate transporter"/>
    <property type="match status" value="1"/>
</dbReference>
<feature type="transmembrane region" description="Helical" evidence="8">
    <location>
        <begin position="233"/>
        <end position="256"/>
    </location>
</feature>
<evidence type="ECO:0000256" key="8">
    <source>
        <dbReference type="SAM" id="Phobius"/>
    </source>
</evidence>
<evidence type="ECO:0000313" key="11">
    <source>
        <dbReference type="Proteomes" id="UP000634476"/>
    </source>
</evidence>
<dbReference type="InterPro" id="IPR020846">
    <property type="entry name" value="MFS_dom"/>
</dbReference>
<dbReference type="GO" id="GO:0022857">
    <property type="term" value="F:transmembrane transporter activity"/>
    <property type="evidence" value="ECO:0007669"/>
    <property type="project" value="InterPro"/>
</dbReference>
<dbReference type="Gene3D" id="1.20.1250.20">
    <property type="entry name" value="MFS general substrate transporter like domains"/>
    <property type="match status" value="1"/>
</dbReference>
<protein>
    <recommendedName>
        <fullName evidence="9">Major facilitator superfamily (MFS) profile domain-containing protein</fullName>
    </recommendedName>
</protein>
<proteinExistence type="predicted"/>
<feature type="transmembrane region" description="Helical" evidence="8">
    <location>
        <begin position="94"/>
        <end position="119"/>
    </location>
</feature>
<evidence type="ECO:0000256" key="5">
    <source>
        <dbReference type="ARBA" id="ARBA00022989"/>
    </source>
</evidence>
<feature type="transmembrane region" description="Helical" evidence="8">
    <location>
        <begin position="51"/>
        <end position="73"/>
    </location>
</feature>
<feature type="region of interest" description="Disordered" evidence="7">
    <location>
        <begin position="418"/>
        <end position="481"/>
    </location>
</feature>
<evidence type="ECO:0000256" key="2">
    <source>
        <dbReference type="ARBA" id="ARBA00022448"/>
    </source>
</evidence>
<sequence>MHTFLYTLPEVPVPGRSFRWLWASSGLSNTADGVVLMGVPLIAVTLTRSPFLVSLVTAAVTLPWLLFSLHAGVFADRCDRRRMMAAATWARAGVLAALALTAWLGMLNLPVLLAGVLLLGAGEVFADSAAQAVVPMAVPRERLTDANGKLVAAQTVGNNFLGAPLAGVLIGLGATLGITATLGAPALLYAAAGLALLGMRGRFRLRTPSSGPLRADIARGLRFLWGHRVLRSLALFAGVFNFANDAYFAVFVLWVVGEESRVGLTPGGYGLLAAALALGAIAGSLVAERLARHAGQARTLVTVNLVNALLLLVPVLVPTVPAIGVTAVLLGATNAVCNVLLVSLRQRLVPERLMGRVHATVRLIGMGARPLGAAAGGILAAAAGLPAVFCAAAGLCVLTILLVSRTVTARAVAAAEAEAESGSGATSGPGAGGEGLGGPVEETRAQHGGLQGEALGGIVGGEAGEPADAFQPIGHRPGADA</sequence>
<gene>
    <name evidence="10" type="ORF">Pta02_57260</name>
</gene>
<comment type="subcellular location">
    <subcellularLocation>
        <location evidence="1">Cell membrane</location>
        <topology evidence="1">Multi-pass membrane protein</topology>
    </subcellularLocation>
</comment>
<accession>A0A8J3T0X0</accession>
<dbReference type="AlphaFoldDB" id="A0A8J3T0X0"/>
<dbReference type="PANTHER" id="PTHR23513">
    <property type="entry name" value="INTEGRAL MEMBRANE EFFLUX PROTEIN-RELATED"/>
    <property type="match status" value="1"/>
</dbReference>
<evidence type="ECO:0000256" key="7">
    <source>
        <dbReference type="SAM" id="MobiDB-lite"/>
    </source>
</evidence>
<dbReference type="PROSITE" id="PS50850">
    <property type="entry name" value="MFS"/>
    <property type="match status" value="1"/>
</dbReference>
<feature type="compositionally biased region" description="Gly residues" evidence="7">
    <location>
        <begin position="449"/>
        <end position="463"/>
    </location>
</feature>
<evidence type="ECO:0000313" key="10">
    <source>
        <dbReference type="EMBL" id="GII03718.1"/>
    </source>
</evidence>
<dbReference type="CDD" id="cd06173">
    <property type="entry name" value="MFS_MefA_like"/>
    <property type="match status" value="1"/>
</dbReference>
<feature type="transmembrane region" description="Helical" evidence="8">
    <location>
        <begin position="371"/>
        <end position="403"/>
    </location>
</feature>
<dbReference type="PANTHER" id="PTHR23513:SF6">
    <property type="entry name" value="MAJOR FACILITATOR SUPERFAMILY ASSOCIATED DOMAIN-CONTAINING PROTEIN"/>
    <property type="match status" value="1"/>
</dbReference>
<evidence type="ECO:0000259" key="9">
    <source>
        <dbReference type="PROSITE" id="PS50850"/>
    </source>
</evidence>
<dbReference type="EMBL" id="BOOK01000041">
    <property type="protein sequence ID" value="GII03718.1"/>
    <property type="molecule type" value="Genomic_DNA"/>
</dbReference>
<organism evidence="10 11">
    <name type="scientific">Planobispora takensis</name>
    <dbReference type="NCBI Taxonomy" id="1367882"/>
    <lineage>
        <taxon>Bacteria</taxon>
        <taxon>Bacillati</taxon>
        <taxon>Actinomycetota</taxon>
        <taxon>Actinomycetes</taxon>
        <taxon>Streptosporangiales</taxon>
        <taxon>Streptosporangiaceae</taxon>
        <taxon>Planobispora</taxon>
    </lineage>
</organism>
<dbReference type="Proteomes" id="UP000634476">
    <property type="component" value="Unassembled WGS sequence"/>
</dbReference>
<dbReference type="InterPro" id="IPR036259">
    <property type="entry name" value="MFS_trans_sf"/>
</dbReference>
<keyword evidence="3" id="KW-1003">Cell membrane</keyword>
<evidence type="ECO:0000256" key="1">
    <source>
        <dbReference type="ARBA" id="ARBA00004651"/>
    </source>
</evidence>
<name>A0A8J3T0X0_9ACTN</name>
<feature type="transmembrane region" description="Helical" evidence="8">
    <location>
        <begin position="20"/>
        <end position="45"/>
    </location>
</feature>
<keyword evidence="5 8" id="KW-1133">Transmembrane helix</keyword>
<keyword evidence="2" id="KW-0813">Transport</keyword>
<dbReference type="InterPro" id="IPR010290">
    <property type="entry name" value="TM_effector"/>
</dbReference>
<feature type="domain" description="Major facilitator superfamily (MFS) profile" evidence="9">
    <location>
        <begin position="1"/>
        <end position="411"/>
    </location>
</feature>
<comment type="caution">
    <text evidence="10">The sequence shown here is derived from an EMBL/GenBank/DDBJ whole genome shotgun (WGS) entry which is preliminary data.</text>
</comment>
<keyword evidence="11" id="KW-1185">Reference proteome</keyword>
<keyword evidence="6 8" id="KW-0472">Membrane</keyword>
<feature type="transmembrane region" description="Helical" evidence="8">
    <location>
        <begin position="268"/>
        <end position="287"/>
    </location>
</feature>
<evidence type="ECO:0000256" key="6">
    <source>
        <dbReference type="ARBA" id="ARBA00023136"/>
    </source>
</evidence>